<accession>A0ACA9JWM5</accession>
<comment type="caution">
    <text evidence="1">The sequence shown here is derived from an EMBL/GenBank/DDBJ whole genome shotgun (WGS) entry which is preliminary data.</text>
</comment>
<reference evidence="1" key="1">
    <citation type="submission" date="2021-06" db="EMBL/GenBank/DDBJ databases">
        <authorList>
            <person name="Kallberg Y."/>
            <person name="Tangrot J."/>
            <person name="Rosling A."/>
        </authorList>
    </citation>
    <scope>NUCLEOTIDE SEQUENCE</scope>
    <source>
        <strain evidence="1">CL356</strain>
    </source>
</reference>
<organism evidence="1 2">
    <name type="scientific">Acaulospora colombiana</name>
    <dbReference type="NCBI Taxonomy" id="27376"/>
    <lineage>
        <taxon>Eukaryota</taxon>
        <taxon>Fungi</taxon>
        <taxon>Fungi incertae sedis</taxon>
        <taxon>Mucoromycota</taxon>
        <taxon>Glomeromycotina</taxon>
        <taxon>Glomeromycetes</taxon>
        <taxon>Diversisporales</taxon>
        <taxon>Acaulosporaceae</taxon>
        <taxon>Acaulospora</taxon>
    </lineage>
</organism>
<evidence type="ECO:0000313" key="1">
    <source>
        <dbReference type="EMBL" id="CAG8440141.1"/>
    </source>
</evidence>
<dbReference type="EMBL" id="CAJVPT010000180">
    <property type="protein sequence ID" value="CAG8440141.1"/>
    <property type="molecule type" value="Genomic_DNA"/>
</dbReference>
<proteinExistence type="predicted"/>
<evidence type="ECO:0000313" key="2">
    <source>
        <dbReference type="Proteomes" id="UP000789525"/>
    </source>
</evidence>
<keyword evidence="2" id="KW-1185">Reference proteome</keyword>
<protein>
    <submittedName>
        <fullName evidence="1">12117_t:CDS:1</fullName>
    </submittedName>
</protein>
<sequence>MDEESYNPEVLHEDDDDHTVEPNGVSGDVITVDQEYADATGVFQENLNVLQNLNLQPHPGDPLEEYLNISKTLSSWMTTKLSNFPDIPPKSTNPIDLDSVNSSNESLSMIEVEIINRQPDYYQLNGLLSETTIDLPSIKDHSTAIEKLWLTFLDLVKLGKLRCQELKWVAELRAKVDGIDVEVKKVEAMLDGVEESRKKTHDDGVNTTAASAVNTSSSGVPSVSNSGNVDSLSDVAVTGIVFSSSLLDEWYTKVVAVEESVHELEAKVKEVTQLRQHDRFSPPSDLVNHIQLIITSDVPDLRNRINVTKQTLAHDRRIGRWFDGSNEADKVIADTLSELKKFEVPDFVNKYDWSEEEKNIDLLVKERMDAIKKIVQYVQEFKTEKIDDLEKKSMEIISAIKDSVDREDQTAVELMTKQLKNLNERLTRLTDFISLLLSQTTAERYSIVINLLSSMQGMRNEMAQIRKTIIEHNDAGLVHGDIQDLESKITEFTDKLLTDDSALSKALRQKHAKLLLTIQNIRIALAENKLQMAAYLSPSSPTSPSSADFEFDRLQITVQGKLDYFHSLLASPPIYMIDTDSETDEPERVHGLTCNDDHVAEFTERYKSIESELTAFERSLWVEFWLKSEPAKKSRGEEVAEKIKEMESKFASIKDLIEERKRDLQVIKEGREFAKSVHSIRDQLDNVKGEMRRGNTTTDASIHKLDDHMVEAQKLIDDVKASYAHLISPEASDQRFREFFDKQIEQFTRVQAWINEVRVWFKEAERIRVWIDERINILDNVPQIDVYQEGEAPATQEQVDEWQKEYEALERETEKFDSEDMTRLRAHVKNIMGADMTASDSMSPADAMTISITLRTLTILDQLIGMLKHRENELEVLALRVHWEREFGNAMNIWHRIKDEIKSFVLSQGRWKPPVSARDDGWFVNATQPSQRDVTLEAQSIEKNISDFENDVIPPTGDIFFELTEVSQVEVPDYLIERQVNLEEGDLKELKSYMAFAKDVLTQRQQALAYADDSEYAYADGKKLRDELVIEESNPRGGSVEKKFIARVIELNQRVERSWSSMTSLINYPEHPDHESSENDTVREGVTVYHKKLEVLLQETNEALENYKRALRFVEMANEYKSEAARLEDWIAKKDKFVVNRKFDVFREPCKFTAKDVESYVAENSQVVMDVHNFDQEELKVLREKVAALVADVKAVGTKCVNTDELDDMMKNLDKKLDGLRDNIQILRSREPDEVDAAQKRLTWEDSYRTSSDFIKSSLKEIKGFMADKASWKIKTPEDVDVHQALSLECATFEENVKKFASDTIPTNKSNYDAFIEASEKLSDRERRTPIEDRQSKLEIDLAKLNDHVSFARELLLQRAAAVEYHAEATNLDKISHEIRNNLIHAEKNVSSGPSEIDFETKITEFNQAVDTLWDERGSKIPYPTSPIMDEVKITKNNLIEESAKKRLSTLRSAGDELEKLYETYQSSLALQKRSNECLENASRLQDWIADRLRNLNGRKVDPLAQECTYDESQVLKMHEEHEQFKQENTRVDVEEIGQARRDLELLLEDIKKANCKSVGKKPIREALDNLDKNFGDLQKLSSLHQLDLNVLQARAKWEDQYGPSTSALVDLENQVNDFIASKARWTKESAHPETDLQEEFADLKQKVSEFEGKPLSAIKKSYNEMADSMKSYLSTHPPPQHIIDRQLDLNKKFDNLVGRTDLGKQVLEQRDAINAYLSQADTVEEEGNTLKALLKSAEQKGEADPGFKEKLATFGEHLNNLKNDFAARIPYPTDALPEEDVNAPIKQVVDSRLREIDSLSKELENLLASYKETMKLSEELDNACSDAKKLEDEFDHFIFKKAWWQAQESPVAESAIDPVIKELSDELKIINKKIADFESTKLRSANGKFDEYRNATNASGKPVPEHVENKHKLVNELLQGLRSVEGCAKEVIEQRECIMQYMSKGANMENEAQKIQQVLLTNEPSSPGGEGNTVSTAVNSFLGRVEDLWNEVASRITYPTCSVQGDRDRTGRAEDCNSMVREAVEAQDNSLKSLAISLNDLLSTHQNVLRRKKMIESYMNQADKVAAWIQPRMDMLKSILEDDTLGDLSEDRLREKLISEVEAVEAARQSFHNTFDFAKNLSNKLIEDMTEEVKKGGDDIDDIKADLEQVLSRSREIDDLWNELQVNVPNAKQRIDQALQVVDFKGKVKGVFEKIEDLSNTISNKPVEDISDADMKDWKIKLNSLEQTDLFTLIKLHDVVQGNLRENFSAFSDKESKKLEELLSQVANAIGALKQSMSKRIDEVEAYRSAEISKAFMNRVMDLQRWIDSSILSFQNAKQNHGIMVENSSDLNTKNFHNLKETFEIFNSQLPDRRDELESIRSEFNDIRSKESVLELDDIINWQSYLEASWEKLEASADSLKEFNEKVAQWYDQHEAIYRIENEIFDGLESRIKSLLNVGFDKLEVEVKELDESIKTASARLNEIKIAVDQIYDTPGDDIDGSNRRNFDIHFNEAVGRLGSLDSSFKKALQEAYNASQVAAFHAVANKIISSCREGAAVVENRHDELDRSGYYALEVDPLETILRGAIDGYTQSEENLRKYDQQVHVDLKQERDKLIEQNPETNRDRVSNIFDKVTTALEQFSDAVALERRELELVRRIYAHAKAAQDIQNWISSCKRAVLNIQVDALDQEDDICDLEEKVASFQNTINAFKDMSDRVLMPEADSAGITDPQPEESNPMIKESVQARSYHVIDDWNGLKELLNHLRISLDASKEKQEILRTIKDIQNAIEQVKERVLNIESFITGEGVPGLPTMDDVNNGERELDEIQAEVDHILAPRIDDLDDMLSNLTDRDASYIQQRAVIAKLLTSLADSIENKRSQLKEAQKLARFGTKADEMSALMRSLLEVVDIATSTTDTPLEFLPVIELQSRSIELETKYEYYQPKIDQKFLEAQQMAEPMKDDWRVEDRLGILREQWNELNEVALAKKEDLKRLLSGQKISRTRHGRSNSQIITGSKAFSSIKSSRSSTRPPSRNTLTPKTSSSSLRTGRYRTPGSRPGSETPTGRTPSPGGTPGSPRRPPIRLLPHSVNHYVPDPDNQLDVEVARIVNACPVKIKVSMVEGEPGKYMFGEVEPKLCYCRILRSRMVMVRVGGGWAELSKYVPLIRNIA</sequence>
<name>A0ACA9JWM5_9GLOM</name>
<dbReference type="Proteomes" id="UP000789525">
    <property type="component" value="Unassembled WGS sequence"/>
</dbReference>
<gene>
    <name evidence="1" type="ORF">ACOLOM_LOCUS169</name>
</gene>